<dbReference type="Gene3D" id="2.60.20.30">
    <property type="match status" value="1"/>
</dbReference>
<organism evidence="2 3">
    <name type="scientific">Fodinicola feengrottensis</name>
    <dbReference type="NCBI Taxonomy" id="435914"/>
    <lineage>
        <taxon>Bacteria</taxon>
        <taxon>Bacillati</taxon>
        <taxon>Actinomycetota</taxon>
        <taxon>Actinomycetes</taxon>
        <taxon>Mycobacteriales</taxon>
        <taxon>Fodinicola</taxon>
    </lineage>
</organism>
<evidence type="ECO:0008006" key="4">
    <source>
        <dbReference type="Google" id="ProtNLM"/>
    </source>
</evidence>
<feature type="chain" id="PRO_5047083126" description="Beta/gamma crystallin 'Greek key' domain-containing protein" evidence="1">
    <location>
        <begin position="27"/>
        <end position="118"/>
    </location>
</feature>
<dbReference type="EMBL" id="BAAANY010000030">
    <property type="protein sequence ID" value="GAA1704419.1"/>
    <property type="molecule type" value="Genomic_DNA"/>
</dbReference>
<evidence type="ECO:0000313" key="2">
    <source>
        <dbReference type="EMBL" id="GAA1704419.1"/>
    </source>
</evidence>
<reference evidence="3" key="1">
    <citation type="journal article" date="2019" name="Int. J. Syst. Evol. Microbiol.">
        <title>The Global Catalogue of Microorganisms (GCM) 10K type strain sequencing project: providing services to taxonomists for standard genome sequencing and annotation.</title>
        <authorList>
            <consortium name="The Broad Institute Genomics Platform"/>
            <consortium name="The Broad Institute Genome Sequencing Center for Infectious Disease"/>
            <person name="Wu L."/>
            <person name="Ma J."/>
        </authorList>
    </citation>
    <scope>NUCLEOTIDE SEQUENCE [LARGE SCALE GENOMIC DNA]</scope>
    <source>
        <strain evidence="3">JCM 14718</strain>
    </source>
</reference>
<name>A0ABP4UIB8_9ACTN</name>
<dbReference type="Proteomes" id="UP001500618">
    <property type="component" value="Unassembled WGS sequence"/>
</dbReference>
<gene>
    <name evidence="2" type="ORF">GCM10009765_61970</name>
</gene>
<protein>
    <recommendedName>
        <fullName evidence="4">Beta/gamma crystallin 'Greek key' domain-containing protein</fullName>
    </recommendedName>
</protein>
<evidence type="ECO:0000313" key="3">
    <source>
        <dbReference type="Proteomes" id="UP001500618"/>
    </source>
</evidence>
<comment type="caution">
    <text evidence="2">The sequence shown here is derived from an EMBL/GenBank/DDBJ whole genome shotgun (WGS) entry which is preliminary data.</text>
</comment>
<keyword evidence="3" id="KW-1185">Reference proteome</keyword>
<sequence length="118" mass="12886">MFTAKTLTFVAVAAAVVLGITGPASAAPPTLQEVRCIGASDGFLHFHQIPGDRCFAYAGDIQLYNGNGYFPVDAYDSGNNSGWFVYKAPGCSACREWFPKHHYQYFNPSIDIFSLHIS</sequence>
<keyword evidence="1" id="KW-0732">Signal</keyword>
<dbReference type="RefSeq" id="WP_163567017.1">
    <property type="nucleotide sequence ID" value="NZ_BAAANY010000030.1"/>
</dbReference>
<evidence type="ECO:0000256" key="1">
    <source>
        <dbReference type="SAM" id="SignalP"/>
    </source>
</evidence>
<accession>A0ABP4UIB8</accession>
<feature type="signal peptide" evidence="1">
    <location>
        <begin position="1"/>
        <end position="26"/>
    </location>
</feature>
<proteinExistence type="predicted"/>
<dbReference type="InterPro" id="IPR015791">
    <property type="entry name" value="Antimic/Inh_G_crystallin-like"/>
</dbReference>